<protein>
    <submittedName>
        <fullName evidence="1">Uncharacterized protein</fullName>
    </submittedName>
</protein>
<reference evidence="2" key="1">
    <citation type="journal article" date="2023" name="Hortic. Res.">
        <title>A chromosome-level phased genome enabling allele-level studies in sweet orange: a case study on citrus Huanglongbing tolerance.</title>
        <authorList>
            <person name="Wu B."/>
            <person name="Yu Q."/>
            <person name="Deng Z."/>
            <person name="Duan Y."/>
            <person name="Luo F."/>
            <person name="Gmitter F. Jr."/>
        </authorList>
    </citation>
    <scope>NUCLEOTIDE SEQUENCE [LARGE SCALE GENOMIC DNA]</scope>
    <source>
        <strain evidence="2">cv. Valencia</strain>
    </source>
</reference>
<dbReference type="Proteomes" id="UP000829398">
    <property type="component" value="Chromosome 5"/>
</dbReference>
<keyword evidence="2" id="KW-1185">Reference proteome</keyword>
<proteinExistence type="predicted"/>
<gene>
    <name evidence="1" type="ORF">KPL71_016340</name>
</gene>
<organism evidence="1 2">
    <name type="scientific">Citrus sinensis</name>
    <name type="common">Sweet orange</name>
    <name type="synonym">Citrus aurantium var. sinensis</name>
    <dbReference type="NCBI Taxonomy" id="2711"/>
    <lineage>
        <taxon>Eukaryota</taxon>
        <taxon>Viridiplantae</taxon>
        <taxon>Streptophyta</taxon>
        <taxon>Embryophyta</taxon>
        <taxon>Tracheophyta</taxon>
        <taxon>Spermatophyta</taxon>
        <taxon>Magnoliopsida</taxon>
        <taxon>eudicotyledons</taxon>
        <taxon>Gunneridae</taxon>
        <taxon>Pentapetalae</taxon>
        <taxon>rosids</taxon>
        <taxon>malvids</taxon>
        <taxon>Sapindales</taxon>
        <taxon>Rutaceae</taxon>
        <taxon>Aurantioideae</taxon>
        <taxon>Citrus</taxon>
    </lineage>
</organism>
<accession>A0ACB8KS96</accession>
<comment type="caution">
    <text evidence="1">The sequence shown here is derived from an EMBL/GenBank/DDBJ whole genome shotgun (WGS) entry which is preliminary data.</text>
</comment>
<sequence>MNASESFITVTHHHCVNAEGSYKCNCRKGYHGDGGKDGQGCNPKLFPVIKDVVLGVGIFFVVVPWVALGSIRKFSQQNGGYLLQPQLSKRSGSSDTEKIFTAGELKIATNNYAYDRMIGRGGYGTVFLGSLSDNKAIAIKKSRIVYQSQIEQCINKQRHNIYIQVKLPTISWEVRIRIAAETAEGLSFLHSAASTPIIP</sequence>
<evidence type="ECO:0000313" key="1">
    <source>
        <dbReference type="EMBL" id="KAH9757268.1"/>
    </source>
</evidence>
<evidence type="ECO:0000313" key="2">
    <source>
        <dbReference type="Proteomes" id="UP000829398"/>
    </source>
</evidence>
<name>A0ACB8KS96_CITSI</name>
<dbReference type="EMBL" id="CM039174">
    <property type="protein sequence ID" value="KAH9757268.1"/>
    <property type="molecule type" value="Genomic_DNA"/>
</dbReference>